<proteinExistence type="predicted"/>
<evidence type="ECO:0000259" key="3">
    <source>
        <dbReference type="PROSITE" id="PS51192"/>
    </source>
</evidence>
<dbReference type="InterPro" id="IPR001736">
    <property type="entry name" value="PLipase_D/transphosphatidylase"/>
</dbReference>
<evidence type="ECO:0000313" key="4">
    <source>
        <dbReference type="EMBL" id="EMS77925.1"/>
    </source>
</evidence>
<dbReference type="GO" id="GO:0005524">
    <property type="term" value="F:ATP binding"/>
    <property type="evidence" value="ECO:0007669"/>
    <property type="project" value="InterPro"/>
</dbReference>
<reference evidence="4 5" key="1">
    <citation type="journal article" date="2013" name="Genome Announc.">
        <title>Draft Genome Sequence of Desulfotignum phosphitoxidans DSM 13687 Strain FiPS-3.</title>
        <authorList>
            <person name="Poehlein A."/>
            <person name="Daniel R."/>
            <person name="Simeonova D.D."/>
        </authorList>
    </citation>
    <scope>NUCLEOTIDE SEQUENCE [LARGE SCALE GENOMIC DNA]</scope>
    <source>
        <strain evidence="4 5">DSM 13687</strain>
    </source>
</reference>
<feature type="domain" description="PLD phosphodiesterase" evidence="2">
    <location>
        <begin position="934"/>
        <end position="957"/>
    </location>
</feature>
<dbReference type="PANTHER" id="PTHR47396:SF1">
    <property type="entry name" value="ATP-DEPENDENT HELICASE IRC3-RELATED"/>
    <property type="match status" value="1"/>
</dbReference>
<dbReference type="GO" id="GO:0006793">
    <property type="term" value="P:phosphorus metabolic process"/>
    <property type="evidence" value="ECO:0007669"/>
    <property type="project" value="UniProtKB-ARBA"/>
</dbReference>
<dbReference type="Gene3D" id="3.30.870.10">
    <property type="entry name" value="Endonuclease Chain A"/>
    <property type="match status" value="1"/>
</dbReference>
<sequence>MTNDRAYNELNKKYEELLEENRQLKEKISVLEATSKQRGVSNNSSDNSFSSYVPANTLSAETQIESNVAENTSKSMEIINNHSAASKKIQLFMSLFRGRNDVYAKRWENKKGVSGYSPVCANEWKPGVCFKSKVKCFKCQNKSYSQLNEAVIEAHLTGKKIVGIYPMNPDETCYFLAMDFDKQGWQKDITAVKNVCQTFRIPVAVERSRSGNGGHVWFFFEDAISASAARKFGMSLLTKAMENRHELPFASYDRLFPNQDTMPEGGLGNLIALPLQKSARNQENTVFVDDRFQPLQDQWMFLSGLQRLSEQNLQDLTGKIGKGHELGLLKTETSDDDTPDGKPWIKKPPLIDKADFPKSVELIKAEMLFIKKKGFSQKALNRLKRLAAFKNPEFFKKQAMRMPTFNIPSVISCSEDIDGYLALPRGCESDIIDLLNDHNVTPELIEKYHSGKPINVEFNGMLRPEQQDALSHLIPHDTGVLCATTAFGKTVVGANLIARKKVNTLILVHRQQLMLQWKERLSQFLLIHETLPEPEKKRGRKKQVSLIGQLGGGKNHLSSIVDIAIMQSINNSGEVKDCIKNYGMVIVDECHHVSAVSFEQILKKTPARYVYGLTATPYRRDGHHPIIFFHCGPIRYHVDAKKQAETRPFAHYLIPRFTSFKASLDEDGSPLTIQDIYSQIIEDDIRNQAIISDVVECHKNKRNSLVITGRIAHAKLLTKNLTRHIPDVILLTGGMGTKKTAAVLETIKKLPGNRHFVLVATGSYIGEGFDEARLDTLFLAMPISWKGTLQQYAGRLHRLHDGKKDVQIYDYVDIHVKMLETMYGKRLKGYASIGYMAKADNMTDSPTEIIFNKQNFFPVYVNDIKTAQKQILIVSPFMTKSRVLQVMDYFKEQIDNHVKVSILTRPAEEFHEDKRAGLNEIFSLLQNAGVTVLLKSGIHQKFAIIDSKIVWFGSINLLSFGYSEESIMRLVSNNIAFELSNTIDQKGER</sequence>
<dbReference type="InterPro" id="IPR006935">
    <property type="entry name" value="Helicase/UvrB_N"/>
</dbReference>
<dbReference type="Pfam" id="PF13091">
    <property type="entry name" value="PLDc_2"/>
    <property type="match status" value="1"/>
</dbReference>
<dbReference type="GO" id="GO:0016787">
    <property type="term" value="F:hydrolase activity"/>
    <property type="evidence" value="ECO:0007669"/>
    <property type="project" value="UniProtKB-KW"/>
</dbReference>
<accession>S0FTA3</accession>
<dbReference type="InterPro" id="IPR027417">
    <property type="entry name" value="P-loop_NTPase"/>
</dbReference>
<dbReference type="EMBL" id="APJX01000011">
    <property type="protein sequence ID" value="EMS77925.1"/>
    <property type="molecule type" value="Genomic_DNA"/>
</dbReference>
<dbReference type="PATRIC" id="fig|1286635.3.peg.4089"/>
<keyword evidence="1" id="KW-0175">Coiled coil</keyword>
<gene>
    <name evidence="4" type="ORF">Dpo_11c00670</name>
</gene>
<dbReference type="PROSITE" id="PS51192">
    <property type="entry name" value="HELICASE_ATP_BIND_1"/>
    <property type="match status" value="1"/>
</dbReference>
<dbReference type="CDD" id="cd17926">
    <property type="entry name" value="DEXHc_RE"/>
    <property type="match status" value="1"/>
</dbReference>
<keyword evidence="4" id="KW-0378">Hydrolase</keyword>
<dbReference type="Pfam" id="PF22548">
    <property type="entry name" value="AEP-TOTE"/>
    <property type="match status" value="1"/>
</dbReference>
<dbReference type="CDD" id="cd09126">
    <property type="entry name" value="PLDc_C_DEXD_like"/>
    <property type="match status" value="1"/>
</dbReference>
<dbReference type="Proteomes" id="UP000014216">
    <property type="component" value="Unassembled WGS sequence"/>
</dbReference>
<dbReference type="OrthoDB" id="9804086at2"/>
<comment type="caution">
    <text evidence="4">The sequence shown here is derived from an EMBL/GenBank/DDBJ whole genome shotgun (WGS) entry which is preliminary data.</text>
</comment>
<dbReference type="PROSITE" id="PS50035">
    <property type="entry name" value="PLD"/>
    <property type="match status" value="1"/>
</dbReference>
<dbReference type="EC" id="3.6.4.-" evidence="4"/>
<keyword evidence="5" id="KW-1185">Reference proteome</keyword>
<dbReference type="CDD" id="cd18785">
    <property type="entry name" value="SF2_C"/>
    <property type="match status" value="1"/>
</dbReference>
<dbReference type="InterPro" id="IPR050742">
    <property type="entry name" value="Helicase_Restrict-Modif_Enz"/>
</dbReference>
<dbReference type="InterPro" id="IPR014001">
    <property type="entry name" value="Helicase_ATP-bd"/>
</dbReference>
<dbReference type="InterPro" id="IPR054347">
    <property type="entry name" value="TOTE_primase"/>
</dbReference>
<evidence type="ECO:0000256" key="1">
    <source>
        <dbReference type="SAM" id="Coils"/>
    </source>
</evidence>
<dbReference type="Gene3D" id="3.40.50.300">
    <property type="entry name" value="P-loop containing nucleotide triphosphate hydrolases"/>
    <property type="match status" value="2"/>
</dbReference>
<dbReference type="AlphaFoldDB" id="S0FTA3"/>
<dbReference type="SUPFAM" id="SSF56024">
    <property type="entry name" value="Phospholipase D/nuclease"/>
    <property type="match status" value="1"/>
</dbReference>
<feature type="coiled-coil region" evidence="1">
    <location>
        <begin position="3"/>
        <end position="34"/>
    </location>
</feature>
<dbReference type="SUPFAM" id="SSF52540">
    <property type="entry name" value="P-loop containing nucleoside triphosphate hydrolases"/>
    <property type="match status" value="2"/>
</dbReference>
<dbReference type="PANTHER" id="PTHR47396">
    <property type="entry name" value="TYPE I RESTRICTION ENZYME ECOKI R PROTEIN"/>
    <property type="match status" value="1"/>
</dbReference>
<dbReference type="GO" id="GO:0005829">
    <property type="term" value="C:cytosol"/>
    <property type="evidence" value="ECO:0007669"/>
    <property type="project" value="TreeGrafter"/>
</dbReference>
<feature type="domain" description="Helicase ATP-binding" evidence="3">
    <location>
        <begin position="470"/>
        <end position="617"/>
    </location>
</feature>
<organism evidence="4 5">
    <name type="scientific">Desulfotignum phosphitoxidans DSM 13687</name>
    <dbReference type="NCBI Taxonomy" id="1286635"/>
    <lineage>
        <taxon>Bacteria</taxon>
        <taxon>Pseudomonadati</taxon>
        <taxon>Thermodesulfobacteriota</taxon>
        <taxon>Desulfobacteria</taxon>
        <taxon>Desulfobacterales</taxon>
        <taxon>Desulfobacteraceae</taxon>
        <taxon>Desulfotignum</taxon>
    </lineage>
</organism>
<protein>
    <submittedName>
        <fullName evidence="4">Type III restriction protein res subunit</fullName>
        <ecNumber evidence="4">3.6.4.-</ecNumber>
    </submittedName>
</protein>
<name>S0FTA3_9BACT</name>
<dbReference type="SMART" id="SM00487">
    <property type="entry name" value="DEXDc"/>
    <property type="match status" value="1"/>
</dbReference>
<dbReference type="GO" id="GO:0003677">
    <property type="term" value="F:DNA binding"/>
    <property type="evidence" value="ECO:0007669"/>
    <property type="project" value="InterPro"/>
</dbReference>
<evidence type="ECO:0000259" key="2">
    <source>
        <dbReference type="PROSITE" id="PS50035"/>
    </source>
</evidence>
<dbReference type="InterPro" id="IPR025202">
    <property type="entry name" value="PLD-like_dom"/>
</dbReference>
<dbReference type="RefSeq" id="WP_006968070.1">
    <property type="nucleotide sequence ID" value="NZ_APJX01000011.1"/>
</dbReference>
<dbReference type="Pfam" id="PF04851">
    <property type="entry name" value="ResIII"/>
    <property type="match status" value="1"/>
</dbReference>
<evidence type="ECO:0000313" key="5">
    <source>
        <dbReference type="Proteomes" id="UP000014216"/>
    </source>
</evidence>